<dbReference type="PANTHER" id="PTHR28630">
    <property type="match status" value="1"/>
</dbReference>
<dbReference type="InterPro" id="IPR032801">
    <property type="entry name" value="PXL2A/B/C"/>
</dbReference>
<feature type="region of interest" description="Disordered" evidence="1">
    <location>
        <begin position="343"/>
        <end position="372"/>
    </location>
</feature>
<dbReference type="Gene3D" id="3.40.30.10">
    <property type="entry name" value="Glutaredoxin"/>
    <property type="match status" value="1"/>
</dbReference>
<dbReference type="AlphaFoldDB" id="A0A8K0S877"/>
<evidence type="ECO:0000256" key="1">
    <source>
        <dbReference type="SAM" id="MobiDB-lite"/>
    </source>
</evidence>
<gene>
    <name evidence="2" type="ORF">BKA59DRAFT_8394</name>
</gene>
<feature type="region of interest" description="Disordered" evidence="1">
    <location>
        <begin position="270"/>
        <end position="303"/>
    </location>
</feature>
<dbReference type="OrthoDB" id="40334at2759"/>
<dbReference type="PANTHER" id="PTHR28630:SF3">
    <property type="entry name" value="PEROXIREDOXIN-LIKE 2C"/>
    <property type="match status" value="1"/>
</dbReference>
<sequence length="372" mass="40973">MADNHSEANASIPAKSPIERKPVGGIPPENTSTEPTLPQRPAQDTDEKTVEAVSCDTCSVPRKAASSRSKSPPSPIKIDKTQPEDFEGELATNNDLPSAATLKKIEKYIVLDRHGKSHPFKTLYTGSNVARRVLIIFVRHFFCGNCQEFLRSLSEAVTPEALLRLPVSTFIAVIGCGDPALIDMYVNETGCRFPVYTDPTRSIFDALGMSKTLQLGTKPAYMRRSMMHSIVGSIVQGVKQIPTGNVLKMGDQRQVGGEFLFEPRDILTPVSTPRNEMAQPISAFDEGEEKETEQDGHGNEEKRVTWCHRMKTTRDHAEIPELIEVLGLDQSTAVGRDVNRASVTSARKGKGHSMAQEIRKLSAERSRTSNET</sequence>
<proteinExistence type="predicted"/>
<name>A0A8K0S877_9HYPO</name>
<dbReference type="EMBL" id="JAGPXF010000001">
    <property type="protein sequence ID" value="KAH7261980.1"/>
    <property type="molecule type" value="Genomic_DNA"/>
</dbReference>
<dbReference type="SUPFAM" id="SSF52833">
    <property type="entry name" value="Thioredoxin-like"/>
    <property type="match status" value="1"/>
</dbReference>
<evidence type="ECO:0000313" key="2">
    <source>
        <dbReference type="EMBL" id="KAH7261980.1"/>
    </source>
</evidence>
<feature type="compositionally biased region" description="Low complexity" evidence="1">
    <location>
        <begin position="61"/>
        <end position="71"/>
    </location>
</feature>
<evidence type="ECO:0000313" key="3">
    <source>
        <dbReference type="Proteomes" id="UP000813427"/>
    </source>
</evidence>
<organism evidence="2 3">
    <name type="scientific">Fusarium tricinctum</name>
    <dbReference type="NCBI Taxonomy" id="61284"/>
    <lineage>
        <taxon>Eukaryota</taxon>
        <taxon>Fungi</taxon>
        <taxon>Dikarya</taxon>
        <taxon>Ascomycota</taxon>
        <taxon>Pezizomycotina</taxon>
        <taxon>Sordariomycetes</taxon>
        <taxon>Hypocreomycetidae</taxon>
        <taxon>Hypocreales</taxon>
        <taxon>Nectriaceae</taxon>
        <taxon>Fusarium</taxon>
        <taxon>Fusarium tricinctum species complex</taxon>
    </lineage>
</organism>
<dbReference type="InterPro" id="IPR036249">
    <property type="entry name" value="Thioredoxin-like_sf"/>
</dbReference>
<feature type="compositionally biased region" description="Basic and acidic residues" evidence="1">
    <location>
        <begin position="357"/>
        <end position="372"/>
    </location>
</feature>
<dbReference type="Proteomes" id="UP000813427">
    <property type="component" value="Unassembled WGS sequence"/>
</dbReference>
<feature type="compositionally biased region" description="Basic and acidic residues" evidence="1">
    <location>
        <begin position="293"/>
        <end position="303"/>
    </location>
</feature>
<dbReference type="CDD" id="cd02970">
    <property type="entry name" value="PRX_like2"/>
    <property type="match status" value="1"/>
</dbReference>
<accession>A0A8K0S877</accession>
<reference evidence="2" key="1">
    <citation type="journal article" date="2021" name="Nat. Commun.">
        <title>Genetic determinants of endophytism in the Arabidopsis root mycobiome.</title>
        <authorList>
            <person name="Mesny F."/>
            <person name="Miyauchi S."/>
            <person name="Thiergart T."/>
            <person name="Pickel B."/>
            <person name="Atanasova L."/>
            <person name="Karlsson M."/>
            <person name="Huettel B."/>
            <person name="Barry K.W."/>
            <person name="Haridas S."/>
            <person name="Chen C."/>
            <person name="Bauer D."/>
            <person name="Andreopoulos W."/>
            <person name="Pangilinan J."/>
            <person name="LaButti K."/>
            <person name="Riley R."/>
            <person name="Lipzen A."/>
            <person name="Clum A."/>
            <person name="Drula E."/>
            <person name="Henrissat B."/>
            <person name="Kohler A."/>
            <person name="Grigoriev I.V."/>
            <person name="Martin F.M."/>
            <person name="Hacquard S."/>
        </authorList>
    </citation>
    <scope>NUCLEOTIDE SEQUENCE</scope>
    <source>
        <strain evidence="2">MPI-SDFR-AT-0068</strain>
    </source>
</reference>
<protein>
    <submittedName>
        <fullName evidence="2">AhpC/TSA antioxidant enzyme-domain-containing protein</fullName>
    </submittedName>
</protein>
<feature type="region of interest" description="Disordered" evidence="1">
    <location>
        <begin position="1"/>
        <end position="84"/>
    </location>
</feature>
<dbReference type="FunFam" id="3.40.30.10:FF:000404">
    <property type="entry name" value="WGS project CABT00000000 data, contig 2.14"/>
    <property type="match status" value="1"/>
</dbReference>
<dbReference type="Pfam" id="PF13911">
    <property type="entry name" value="AhpC-TSA_2"/>
    <property type="match status" value="1"/>
</dbReference>
<comment type="caution">
    <text evidence="2">The sequence shown here is derived from an EMBL/GenBank/DDBJ whole genome shotgun (WGS) entry which is preliminary data.</text>
</comment>
<keyword evidence="3" id="KW-1185">Reference proteome</keyword>